<dbReference type="OrthoDB" id="10322644at2759"/>
<dbReference type="EMBL" id="JACXVP010000011">
    <property type="protein sequence ID" value="KAG5575739.1"/>
    <property type="molecule type" value="Genomic_DNA"/>
</dbReference>
<accession>A0A9J5WIR5</accession>
<evidence type="ECO:0000313" key="2">
    <source>
        <dbReference type="Proteomes" id="UP000824120"/>
    </source>
</evidence>
<comment type="caution">
    <text evidence="1">The sequence shown here is derived from an EMBL/GenBank/DDBJ whole genome shotgun (WGS) entry which is preliminary data.</text>
</comment>
<proteinExistence type="predicted"/>
<evidence type="ECO:0000313" key="1">
    <source>
        <dbReference type="EMBL" id="KAG5575739.1"/>
    </source>
</evidence>
<dbReference type="Proteomes" id="UP000824120">
    <property type="component" value="Chromosome 11"/>
</dbReference>
<dbReference type="AlphaFoldDB" id="A0A9J5WIR5"/>
<name>A0A9J5WIR5_SOLCO</name>
<organism evidence="1 2">
    <name type="scientific">Solanum commersonii</name>
    <name type="common">Commerson's wild potato</name>
    <name type="synonym">Commerson's nightshade</name>
    <dbReference type="NCBI Taxonomy" id="4109"/>
    <lineage>
        <taxon>Eukaryota</taxon>
        <taxon>Viridiplantae</taxon>
        <taxon>Streptophyta</taxon>
        <taxon>Embryophyta</taxon>
        <taxon>Tracheophyta</taxon>
        <taxon>Spermatophyta</taxon>
        <taxon>Magnoliopsida</taxon>
        <taxon>eudicotyledons</taxon>
        <taxon>Gunneridae</taxon>
        <taxon>Pentapetalae</taxon>
        <taxon>asterids</taxon>
        <taxon>lamiids</taxon>
        <taxon>Solanales</taxon>
        <taxon>Solanaceae</taxon>
        <taxon>Solanoideae</taxon>
        <taxon>Solaneae</taxon>
        <taxon>Solanum</taxon>
    </lineage>
</organism>
<reference evidence="1 2" key="1">
    <citation type="submission" date="2020-09" db="EMBL/GenBank/DDBJ databases">
        <title>De no assembly of potato wild relative species, Solanum commersonii.</title>
        <authorList>
            <person name="Cho K."/>
        </authorList>
    </citation>
    <scope>NUCLEOTIDE SEQUENCE [LARGE SCALE GENOMIC DNA]</scope>
    <source>
        <strain evidence="1">LZ3.2</strain>
        <tissue evidence="1">Leaf</tissue>
    </source>
</reference>
<gene>
    <name evidence="1" type="ORF">H5410_055873</name>
</gene>
<keyword evidence="2" id="KW-1185">Reference proteome</keyword>
<sequence>MEFKYVNVYKRVTIAEKNKLVDLMRAKKLRAQYDMHYFSGEDFRTMTSIDIWWEDWYVDEILSLMWEWNVRYPEYYNSTDRILDLNFYSNFKVRFDKMSEETTTVGGRSITQLINEFEWDEDMINYVRGIRSYLGGMDWIGAKRLSTVMNLNKTHFVTLEILLHEGRMNVYDCLLMGMEYAKFLTFIQPVFELLPKLLK</sequence>
<protein>
    <submittedName>
        <fullName evidence="1">Uncharacterized protein</fullName>
    </submittedName>
</protein>